<comment type="caution">
    <text evidence="1">The sequence shown here is derived from an EMBL/GenBank/DDBJ whole genome shotgun (WGS) entry which is preliminary data.</text>
</comment>
<proteinExistence type="predicted"/>
<dbReference type="RefSeq" id="WP_097859851.1">
    <property type="nucleotide sequence ID" value="NZ_JARMKY010000009.1"/>
</dbReference>
<protein>
    <recommendedName>
        <fullName evidence="3">Major virion structural protein</fullName>
    </recommendedName>
</protein>
<dbReference type="AlphaFoldDB" id="A0AB36SHY9"/>
<name>A0AB36SHY9_9BACI</name>
<reference evidence="1 2" key="1">
    <citation type="submission" date="2017-09" db="EMBL/GenBank/DDBJ databases">
        <title>Large-scale bioinformatics analysis of Bacillus genomes uncovers conserved roles of natural products in bacterial physiology.</title>
        <authorList>
            <consortium name="Agbiome Team Llc"/>
            <person name="Bleich R.M."/>
            <person name="Kirk G.J."/>
            <person name="Santa Maria K.C."/>
            <person name="Allen S.E."/>
            <person name="Farag S."/>
            <person name="Shank E.A."/>
            <person name="Bowers A."/>
        </authorList>
    </citation>
    <scope>NUCLEOTIDE SEQUENCE [LARGE SCALE GENOMIC DNA]</scope>
    <source>
        <strain evidence="1 2">AFS027958</strain>
    </source>
</reference>
<evidence type="ECO:0000313" key="1">
    <source>
        <dbReference type="EMBL" id="PEN49042.1"/>
    </source>
</evidence>
<gene>
    <name evidence="1" type="ORF">CN596_25255</name>
</gene>
<evidence type="ECO:0000313" key="2">
    <source>
        <dbReference type="Proteomes" id="UP000220934"/>
    </source>
</evidence>
<accession>A0AB36SHY9</accession>
<organism evidence="1 2">
    <name type="scientific">Bacillus toyonensis</name>
    <dbReference type="NCBI Taxonomy" id="155322"/>
    <lineage>
        <taxon>Bacteria</taxon>
        <taxon>Bacillati</taxon>
        <taxon>Bacillota</taxon>
        <taxon>Bacilli</taxon>
        <taxon>Bacillales</taxon>
        <taxon>Bacillaceae</taxon>
        <taxon>Bacillus</taxon>
        <taxon>Bacillus cereus group</taxon>
    </lineage>
</organism>
<sequence length="450" mass="51084">MAYVEKMYTEGEFQDEIVKLVIANGWKKVKSFFRAVYPDMEQKSDDDTKFEFGMSKHMLVKNNSGSIYGIAQISKWSLKKSEIKYNFTNEEGKKAFAEDGKKRLESGRDRSCFYVYMIEKEPSVVDEGILVLPYESNKFEKILLDVELTKITVTTKASPGGGGSTYKIYSYDEAETQVMMSPWVKVTLRNTNLQGINAQTNWWPDSLVRINGQVDESRVVLLIQADNTPAFENNVVPVTPLYMGQLESYANDDTLGDALWAGTAFDTGNEEASHKFDFNDTKPYRNVENYMPVMKSYPRSPGNGIDNVIIKRSRLGARYQAHFIAWNVAPNAMPPDRVGKDGGQYSLAWQSQDNDEYKYQFNPSVYSNKVHTSRAYIVHPDEGVRGYLPYMILLSPLGLLNGDRLKVRKNTCPDSHEIYKFFNVDAISPITKRPATAYRPAGLGIFEKTV</sequence>
<dbReference type="EMBL" id="NUAJ01000032">
    <property type="protein sequence ID" value="PEN49042.1"/>
    <property type="molecule type" value="Genomic_DNA"/>
</dbReference>
<dbReference type="Proteomes" id="UP000220934">
    <property type="component" value="Unassembled WGS sequence"/>
</dbReference>
<evidence type="ECO:0008006" key="3">
    <source>
        <dbReference type="Google" id="ProtNLM"/>
    </source>
</evidence>